<evidence type="ECO:0000313" key="1">
    <source>
        <dbReference type="EMBL" id="KKN44417.1"/>
    </source>
</evidence>
<protein>
    <submittedName>
        <fullName evidence="1">Uncharacterized protein</fullName>
    </submittedName>
</protein>
<organism evidence="1">
    <name type="scientific">marine sediment metagenome</name>
    <dbReference type="NCBI Taxonomy" id="412755"/>
    <lineage>
        <taxon>unclassified sequences</taxon>
        <taxon>metagenomes</taxon>
        <taxon>ecological metagenomes</taxon>
    </lineage>
</organism>
<name>A0A0F9R560_9ZZZZ</name>
<accession>A0A0F9R560</accession>
<comment type="caution">
    <text evidence="1">The sequence shown here is derived from an EMBL/GenBank/DDBJ whole genome shotgun (WGS) entry which is preliminary data.</text>
</comment>
<sequence length="67" mass="7831">MADKSREFIVDYAKQRDLLTMYASVDRMNQHMVEGNTDGVASEQHLQQNIRSNFRELQSRQGIETEL</sequence>
<dbReference type="AlphaFoldDB" id="A0A0F9R560"/>
<dbReference type="EMBL" id="LAZR01001453">
    <property type="protein sequence ID" value="KKN44417.1"/>
    <property type="molecule type" value="Genomic_DNA"/>
</dbReference>
<reference evidence="1" key="1">
    <citation type="journal article" date="2015" name="Nature">
        <title>Complex archaea that bridge the gap between prokaryotes and eukaryotes.</title>
        <authorList>
            <person name="Spang A."/>
            <person name="Saw J.H."/>
            <person name="Jorgensen S.L."/>
            <person name="Zaremba-Niedzwiedzka K."/>
            <person name="Martijn J."/>
            <person name="Lind A.E."/>
            <person name="van Eijk R."/>
            <person name="Schleper C."/>
            <person name="Guy L."/>
            <person name="Ettema T.J."/>
        </authorList>
    </citation>
    <scope>NUCLEOTIDE SEQUENCE</scope>
</reference>
<proteinExistence type="predicted"/>
<gene>
    <name evidence="1" type="ORF">LCGC14_0693310</name>
</gene>